<dbReference type="Gene3D" id="2.60.120.1440">
    <property type="match status" value="1"/>
</dbReference>
<dbReference type="Gene3D" id="3.55.50.30">
    <property type="match status" value="1"/>
</dbReference>
<dbReference type="OrthoDB" id="698019at2"/>
<evidence type="ECO:0000259" key="2">
    <source>
        <dbReference type="Pfam" id="PF16344"/>
    </source>
</evidence>
<dbReference type="FunFam" id="2.60.120.1440:FF:000001">
    <property type="entry name" value="Putative anti-sigma factor"/>
    <property type="match status" value="1"/>
</dbReference>
<evidence type="ECO:0008006" key="5">
    <source>
        <dbReference type="Google" id="ProtNLM"/>
    </source>
</evidence>
<dbReference type="Pfam" id="PF16344">
    <property type="entry name" value="FecR_C"/>
    <property type="match status" value="1"/>
</dbReference>
<dbReference type="RefSeq" id="WP_018695090.1">
    <property type="nucleotide sequence ID" value="NZ_AP025562.1"/>
</dbReference>
<reference evidence="4" key="1">
    <citation type="submission" date="2017-04" db="EMBL/GenBank/DDBJ databases">
        <title>Function of individual gut microbiota members based on whole genome sequencing of pure cultures obtained from chicken caecum.</title>
        <authorList>
            <person name="Medvecky M."/>
            <person name="Cejkova D."/>
            <person name="Polansky O."/>
            <person name="Karasova D."/>
            <person name="Kubasova T."/>
            <person name="Cizek A."/>
            <person name="Rychlik I."/>
        </authorList>
    </citation>
    <scope>NUCLEOTIDE SEQUENCE [LARGE SCALE GENOMIC DNA]</scope>
    <source>
        <strain evidence="4">An90</strain>
    </source>
</reference>
<dbReference type="InterPro" id="IPR012373">
    <property type="entry name" value="Ferrdict_sens_TM"/>
</dbReference>
<accession>A0A1Y3QZ72</accession>
<evidence type="ECO:0000313" key="4">
    <source>
        <dbReference type="Proteomes" id="UP000195772"/>
    </source>
</evidence>
<dbReference type="Pfam" id="PF04773">
    <property type="entry name" value="FecR"/>
    <property type="match status" value="1"/>
</dbReference>
<name>A0A1Y3QZ72_9BACT</name>
<feature type="domain" description="FecR protein" evidence="1">
    <location>
        <begin position="102"/>
        <end position="197"/>
    </location>
</feature>
<dbReference type="PIRSF" id="PIRSF018266">
    <property type="entry name" value="FecR"/>
    <property type="match status" value="1"/>
</dbReference>
<dbReference type="InterPro" id="IPR006860">
    <property type="entry name" value="FecR"/>
</dbReference>
<comment type="caution">
    <text evidence="3">The sequence shown here is derived from an EMBL/GenBank/DDBJ whole genome shotgun (WGS) entry which is preliminary data.</text>
</comment>
<dbReference type="eggNOG" id="COG3712">
    <property type="taxonomic scope" value="Bacteria"/>
</dbReference>
<dbReference type="EMBL" id="NFHB01000001">
    <property type="protein sequence ID" value="OUN04984.1"/>
    <property type="molecule type" value="Genomic_DNA"/>
</dbReference>
<proteinExistence type="predicted"/>
<protein>
    <recommendedName>
        <fullName evidence="5">Anti-sigma factor</fullName>
    </recommendedName>
</protein>
<dbReference type="Proteomes" id="UP000195772">
    <property type="component" value="Unassembled WGS sequence"/>
</dbReference>
<evidence type="ECO:0000313" key="3">
    <source>
        <dbReference type="EMBL" id="OUN04984.1"/>
    </source>
</evidence>
<dbReference type="InterPro" id="IPR032508">
    <property type="entry name" value="FecR_C"/>
</dbReference>
<feature type="domain" description="Protein FecR C-terminal" evidence="2">
    <location>
        <begin position="241"/>
        <end position="303"/>
    </location>
</feature>
<dbReference type="PANTHER" id="PTHR30273:SF2">
    <property type="entry name" value="PROTEIN FECR"/>
    <property type="match status" value="1"/>
</dbReference>
<gene>
    <name evidence="3" type="ORF">B5G41_01365</name>
</gene>
<dbReference type="PANTHER" id="PTHR30273">
    <property type="entry name" value="PERIPLASMIC SIGNAL SENSOR AND SIGMA FACTOR ACTIVATOR FECR-RELATED"/>
    <property type="match status" value="1"/>
</dbReference>
<sequence length="312" mass="36137">MEKELLHRFFDGRASVEEEKQVLDWIDRDPANRRELLAERRLFDSMLMLADPGRTTRKPKVLTLPRWTREVLKYAAVILVIAGAGGIYVSRMYDKFLLTGNTITVPAGQHIDVQLPDGTKVCMNALSELHYPTFFVGRERKVRLKGEAFFDVSHDRKHPFVVETYACDVEVLGTKFNVKARSEDGEFVASLVEGKVRVTDRFNTNNHVELRPREQVTHLNGRLILGRIPEHEGFLWREGLIAFRDASFGDLLDEFEKYYGVKIEVRRQDIPTNLFTGKIRISEGIDHALWVLQQSADFQYTRNELKDMIYIH</sequence>
<dbReference type="AlphaFoldDB" id="A0A1Y3QZ72"/>
<evidence type="ECO:0000259" key="1">
    <source>
        <dbReference type="Pfam" id="PF04773"/>
    </source>
</evidence>
<organism evidence="3 4">
    <name type="scientific">Alistipes onderdonkii</name>
    <dbReference type="NCBI Taxonomy" id="328813"/>
    <lineage>
        <taxon>Bacteria</taxon>
        <taxon>Pseudomonadati</taxon>
        <taxon>Bacteroidota</taxon>
        <taxon>Bacteroidia</taxon>
        <taxon>Bacteroidales</taxon>
        <taxon>Rikenellaceae</taxon>
        <taxon>Alistipes</taxon>
    </lineage>
</organism>
<dbReference type="GO" id="GO:0016989">
    <property type="term" value="F:sigma factor antagonist activity"/>
    <property type="evidence" value="ECO:0007669"/>
    <property type="project" value="TreeGrafter"/>
</dbReference>